<dbReference type="EMBL" id="JACEOL010000018">
    <property type="protein sequence ID" value="MBA4601871.1"/>
    <property type="molecule type" value="Genomic_DNA"/>
</dbReference>
<dbReference type="PROSITE" id="PS51737">
    <property type="entry name" value="RECOMBINASE_DNA_BIND"/>
    <property type="match status" value="1"/>
</dbReference>
<evidence type="ECO:0000313" key="5">
    <source>
        <dbReference type="Proteomes" id="UP000538292"/>
    </source>
</evidence>
<name>A0A7W1XRP5_9BACL</name>
<dbReference type="GO" id="GO:0003677">
    <property type="term" value="F:DNA binding"/>
    <property type="evidence" value="ECO:0007669"/>
    <property type="project" value="UniProtKB-KW"/>
</dbReference>
<dbReference type="Pfam" id="PF07508">
    <property type="entry name" value="Recombinase"/>
    <property type="match status" value="1"/>
</dbReference>
<keyword evidence="2" id="KW-0233">DNA recombination</keyword>
<dbReference type="AlphaFoldDB" id="A0A7W1XRP5"/>
<dbReference type="PANTHER" id="PTHR30461">
    <property type="entry name" value="DNA-INVERTASE FROM LAMBDOID PROPHAGE"/>
    <property type="match status" value="1"/>
</dbReference>
<protein>
    <submittedName>
        <fullName evidence="4">Recombinase family protein</fullName>
    </submittedName>
</protein>
<reference evidence="4 5" key="1">
    <citation type="submission" date="2020-07" db="EMBL/GenBank/DDBJ databases">
        <title>Thermoactinomyces phylogeny.</title>
        <authorList>
            <person name="Dunlap C."/>
        </authorList>
    </citation>
    <scope>NUCLEOTIDE SEQUENCE [LARGE SCALE GENOMIC DNA]</scope>
    <source>
        <strain evidence="4 5">AMNI-1</strain>
    </source>
</reference>
<dbReference type="InterPro" id="IPR038109">
    <property type="entry name" value="DNA_bind_recomb_sf"/>
</dbReference>
<gene>
    <name evidence="4" type="ORF">H2C83_05940</name>
</gene>
<comment type="caution">
    <text evidence="4">The sequence shown here is derived from an EMBL/GenBank/DDBJ whole genome shotgun (WGS) entry which is preliminary data.</text>
</comment>
<sequence>MIGDKQVFNQHGWHSSFPQHSKIGAFLIPVTNIVLLKVTRDFSKKPPYGYLRDENLKLYPDPNTSWVVKRIFERIAEGAGRVLVARELDEMGIKPPTNKYWAPSTISSFIKNEVYLGHIIWGKLQYKKRNGKYKRKKVPPDQWIRHENAHEPLVSEDLFEQVNLAHTGRWRTPTVKNKELANPLAGILYCELCNHAMVQLPKIDRRNHIRCLQTSCKGIQRGAVLELVEKRVLEGLEQIIQTFEASDEEMNKQNHISLLPYKREQLIQKEAELQDLFEQRNNLHEFLEKKVYTIEVFMERQQIVGDKIKKCQEAIHKIKQEIEMEEEKEKRRNEYVPKIKNVLEAYRETEDIEKKNRLLKSVLEKATFLRKKNGSESTSLLFSFIHEFKRRRDSHLSLYSCFPKKCFNASYTCPFSRMTK</sequence>
<accession>A0A7W1XRP5</accession>
<proteinExistence type="predicted"/>
<dbReference type="InterPro" id="IPR050639">
    <property type="entry name" value="SSR_resolvase"/>
</dbReference>
<evidence type="ECO:0000256" key="2">
    <source>
        <dbReference type="ARBA" id="ARBA00023172"/>
    </source>
</evidence>
<dbReference type="Proteomes" id="UP000538292">
    <property type="component" value="Unassembled WGS sequence"/>
</dbReference>
<evidence type="ECO:0000256" key="1">
    <source>
        <dbReference type="ARBA" id="ARBA00023125"/>
    </source>
</evidence>
<dbReference type="Gene3D" id="3.90.1750.20">
    <property type="entry name" value="Putative Large Serine Recombinase, Chain B, Domain 2"/>
    <property type="match status" value="1"/>
</dbReference>
<evidence type="ECO:0000259" key="3">
    <source>
        <dbReference type="PROSITE" id="PS51737"/>
    </source>
</evidence>
<dbReference type="PANTHER" id="PTHR30461:SF2">
    <property type="entry name" value="SERINE RECOMBINASE PINE-RELATED"/>
    <property type="match status" value="1"/>
</dbReference>
<dbReference type="InterPro" id="IPR011109">
    <property type="entry name" value="DNA_bind_recombinase_dom"/>
</dbReference>
<feature type="domain" description="Recombinase" evidence="3">
    <location>
        <begin position="47"/>
        <end position="172"/>
    </location>
</feature>
<dbReference type="GO" id="GO:0000150">
    <property type="term" value="F:DNA strand exchange activity"/>
    <property type="evidence" value="ECO:0007669"/>
    <property type="project" value="InterPro"/>
</dbReference>
<keyword evidence="5" id="KW-1185">Reference proteome</keyword>
<dbReference type="RefSeq" id="WP_181738796.1">
    <property type="nucleotide sequence ID" value="NZ_JACEOL010000018.1"/>
</dbReference>
<keyword evidence="1" id="KW-0238">DNA-binding</keyword>
<evidence type="ECO:0000313" key="4">
    <source>
        <dbReference type="EMBL" id="MBA4601871.1"/>
    </source>
</evidence>
<organism evidence="4 5">
    <name type="scientific">Thermoactinomyces mirandus</name>
    <dbReference type="NCBI Taxonomy" id="2756294"/>
    <lineage>
        <taxon>Bacteria</taxon>
        <taxon>Bacillati</taxon>
        <taxon>Bacillota</taxon>
        <taxon>Bacilli</taxon>
        <taxon>Bacillales</taxon>
        <taxon>Thermoactinomycetaceae</taxon>
        <taxon>Thermoactinomyces</taxon>
    </lineage>
</organism>